<dbReference type="EC" id="2.7.13.3" evidence="2"/>
<dbReference type="GO" id="GO:0000155">
    <property type="term" value="F:phosphorelay sensor kinase activity"/>
    <property type="evidence" value="ECO:0007669"/>
    <property type="project" value="InterPro"/>
</dbReference>
<dbReference type="SMART" id="SM00448">
    <property type="entry name" value="REC"/>
    <property type="match status" value="1"/>
</dbReference>
<name>A0A7X0JH57_9SPHN</name>
<dbReference type="AlphaFoldDB" id="A0A7X0JH57"/>
<dbReference type="InterPro" id="IPR003018">
    <property type="entry name" value="GAF"/>
</dbReference>
<dbReference type="InterPro" id="IPR013656">
    <property type="entry name" value="PAS_4"/>
</dbReference>
<evidence type="ECO:0000313" key="10">
    <source>
        <dbReference type="Proteomes" id="UP000522313"/>
    </source>
</evidence>
<dbReference type="PROSITE" id="PS50109">
    <property type="entry name" value="HIS_KIN"/>
    <property type="match status" value="1"/>
</dbReference>
<dbReference type="Gene3D" id="3.30.450.20">
    <property type="entry name" value="PAS domain"/>
    <property type="match status" value="2"/>
</dbReference>
<dbReference type="SMART" id="SM00387">
    <property type="entry name" value="HATPase_c"/>
    <property type="match status" value="1"/>
</dbReference>
<dbReference type="InterPro" id="IPR036097">
    <property type="entry name" value="HisK_dim/P_sf"/>
</dbReference>
<keyword evidence="4" id="KW-0808">Transferase</keyword>
<comment type="caution">
    <text evidence="9">The sequence shown here is derived from an EMBL/GenBank/DDBJ whole genome shotgun (WGS) entry which is preliminary data.</text>
</comment>
<dbReference type="PANTHER" id="PTHR43065:SF42">
    <property type="entry name" value="TWO-COMPONENT SENSOR PPRA"/>
    <property type="match status" value="1"/>
</dbReference>
<dbReference type="InterPro" id="IPR005467">
    <property type="entry name" value="His_kinase_dom"/>
</dbReference>
<dbReference type="Gene3D" id="3.40.50.2300">
    <property type="match status" value="1"/>
</dbReference>
<evidence type="ECO:0000313" key="9">
    <source>
        <dbReference type="EMBL" id="MBB6506647.1"/>
    </source>
</evidence>
<dbReference type="Gene3D" id="3.30.565.10">
    <property type="entry name" value="Histidine kinase-like ATPase, C-terminal domain"/>
    <property type="match status" value="1"/>
</dbReference>
<accession>A0A7X0JH57</accession>
<reference evidence="9 10" key="1">
    <citation type="submission" date="2020-08" db="EMBL/GenBank/DDBJ databases">
        <title>The Agave Microbiome: Exploring the role of microbial communities in plant adaptations to desert environments.</title>
        <authorList>
            <person name="Partida-Martinez L.P."/>
        </authorList>
    </citation>
    <scope>NUCLEOTIDE SEQUENCE [LARGE SCALE GENOMIC DNA]</scope>
    <source>
        <strain evidence="9 10">AS3.13</strain>
    </source>
</reference>
<evidence type="ECO:0000256" key="1">
    <source>
        <dbReference type="ARBA" id="ARBA00000085"/>
    </source>
</evidence>
<evidence type="ECO:0000256" key="4">
    <source>
        <dbReference type="ARBA" id="ARBA00022679"/>
    </source>
</evidence>
<dbReference type="SUPFAM" id="SSF55785">
    <property type="entry name" value="PYP-like sensor domain (PAS domain)"/>
    <property type="match status" value="2"/>
</dbReference>
<dbReference type="Pfam" id="PF00072">
    <property type="entry name" value="Response_reg"/>
    <property type="match status" value="1"/>
</dbReference>
<evidence type="ECO:0000256" key="5">
    <source>
        <dbReference type="ARBA" id="ARBA00022777"/>
    </source>
</evidence>
<reference evidence="9 10" key="2">
    <citation type="submission" date="2020-08" db="EMBL/GenBank/DDBJ databases">
        <authorList>
            <person name="Partida-Martinez L."/>
            <person name="Huntemann M."/>
            <person name="Clum A."/>
            <person name="Wang J."/>
            <person name="Palaniappan K."/>
            <person name="Ritter S."/>
            <person name="Chen I.-M."/>
            <person name="Stamatis D."/>
            <person name="Reddy T."/>
            <person name="O'Malley R."/>
            <person name="Daum C."/>
            <person name="Shapiro N."/>
            <person name="Ivanova N."/>
            <person name="Kyrpides N."/>
            <person name="Woyke T."/>
        </authorList>
    </citation>
    <scope>NUCLEOTIDE SEQUENCE [LARGE SCALE GENOMIC DNA]</scope>
    <source>
        <strain evidence="9 10">AS3.13</strain>
    </source>
</reference>
<dbReference type="SUPFAM" id="SSF55874">
    <property type="entry name" value="ATPase domain of HSP90 chaperone/DNA topoisomerase II/histidine kinase"/>
    <property type="match status" value="1"/>
</dbReference>
<proteinExistence type="predicted"/>
<keyword evidence="3 6" id="KW-0597">Phosphoprotein</keyword>
<dbReference type="Pfam" id="PF00512">
    <property type="entry name" value="HisKA"/>
    <property type="match status" value="1"/>
</dbReference>
<sequence>MRPTSGLDLPEAATGCAALVGARDWAATPLGAVDGWPDCLATTLAMVLRSPAPLILAWSEQGIILYNDAYAALIGDWHPQLLGASVRDDAAAALAFDDHARQVCRTGGSLSVRDRDIVIRHDGRPETRRFDLDYSPIVDAHGAAHGVLCVVADTTQRVVAERLATFQLTLADALRACATPEAIMALTAERLGQELAASRVFYAEITARGWMTVKHDHACGVATIVGTHSLESFGPDLLAAYRAGAPVVVRNVGADERLSDGARVGLTAREVGAFVDVVLFQEEEWVGLLAVQSATPRGWTAIEERLIQEVGERVKVAVERARAEVALRELKETLEQQIVERTVELRRYHDIVEATVAPICAFDTECRLVACNKAHMAEFRRLNGVDARVGDVFPDQFIPEQATVLRAFMKRALADESFTVTGTFGRPEIGLSTWEISFTPLHDADGVVIGGFHQATDISERIAAETELAIAQEALRQSQKVEAMGSLTGGVAHDFNNLLTPIIGSLDMLMRKGLGNAREQRLIDGALQSAERARTLVQRLLAFARRQPLQPVAVDIAQLIRGMADLIGSTVGPTITLRVDASHDLPSARADTNQLEMALLNLVVNARDAMPSGGMLTVKADRCVVAPHDKLDVPPGHYVCLSVADTGTGMDEATRQRAIEPFFSTKGVGKGTGLGLSMVHGLAAQLGGGLTIDSAPGRGTKIILWLPLSMAAPSLPRPDAPVEAMADRAGTVLLVDDETLVRASTADMLSDLGYSIVEACSAAEALDLVHAGLSPDLLVTDHLMPGMSGAQLAQELSTRLPRLRTLIVSGYAEAEGIDAATARLSKPFRNDELATSLALLTSRPSPRT</sequence>
<protein>
    <recommendedName>
        <fullName evidence="2">histidine kinase</fullName>
        <ecNumber evidence="2">2.7.13.3</ecNumber>
    </recommendedName>
</protein>
<evidence type="ECO:0000256" key="3">
    <source>
        <dbReference type="ARBA" id="ARBA00022553"/>
    </source>
</evidence>
<organism evidence="9 10">
    <name type="scientific">Sphingomonas endophytica</name>
    <dbReference type="NCBI Taxonomy" id="869719"/>
    <lineage>
        <taxon>Bacteria</taxon>
        <taxon>Pseudomonadati</taxon>
        <taxon>Pseudomonadota</taxon>
        <taxon>Alphaproteobacteria</taxon>
        <taxon>Sphingomonadales</taxon>
        <taxon>Sphingomonadaceae</taxon>
        <taxon>Sphingomonas</taxon>
    </lineage>
</organism>
<evidence type="ECO:0000259" key="8">
    <source>
        <dbReference type="PROSITE" id="PS50110"/>
    </source>
</evidence>
<dbReference type="SUPFAM" id="SSF55781">
    <property type="entry name" value="GAF domain-like"/>
    <property type="match status" value="1"/>
</dbReference>
<dbReference type="InterPro" id="IPR004358">
    <property type="entry name" value="Sig_transdc_His_kin-like_C"/>
</dbReference>
<feature type="domain" description="Histidine kinase" evidence="7">
    <location>
        <begin position="490"/>
        <end position="710"/>
    </location>
</feature>
<evidence type="ECO:0000256" key="6">
    <source>
        <dbReference type="PROSITE-ProRule" id="PRU00169"/>
    </source>
</evidence>
<dbReference type="InterPro" id="IPR003594">
    <property type="entry name" value="HATPase_dom"/>
</dbReference>
<evidence type="ECO:0000259" key="7">
    <source>
        <dbReference type="PROSITE" id="PS50109"/>
    </source>
</evidence>
<dbReference type="SUPFAM" id="SSF47384">
    <property type="entry name" value="Homodimeric domain of signal transducing histidine kinase"/>
    <property type="match status" value="1"/>
</dbReference>
<comment type="catalytic activity">
    <reaction evidence="1">
        <text>ATP + protein L-histidine = ADP + protein N-phospho-L-histidine.</text>
        <dbReference type="EC" id="2.7.13.3"/>
    </reaction>
</comment>
<dbReference type="SMART" id="SM00065">
    <property type="entry name" value="GAF"/>
    <property type="match status" value="1"/>
</dbReference>
<dbReference type="PROSITE" id="PS50110">
    <property type="entry name" value="RESPONSE_REGULATORY"/>
    <property type="match status" value="1"/>
</dbReference>
<dbReference type="SUPFAM" id="SSF52172">
    <property type="entry name" value="CheY-like"/>
    <property type="match status" value="1"/>
</dbReference>
<dbReference type="SMART" id="SM00388">
    <property type="entry name" value="HisKA"/>
    <property type="match status" value="1"/>
</dbReference>
<dbReference type="Proteomes" id="UP000522313">
    <property type="component" value="Unassembled WGS sequence"/>
</dbReference>
<dbReference type="PRINTS" id="PR00344">
    <property type="entry name" value="BCTRLSENSOR"/>
</dbReference>
<dbReference type="InterPro" id="IPR003661">
    <property type="entry name" value="HisK_dim/P_dom"/>
</dbReference>
<dbReference type="InterPro" id="IPR011006">
    <property type="entry name" value="CheY-like_superfamily"/>
</dbReference>
<dbReference type="Pfam" id="PF02518">
    <property type="entry name" value="HATPase_c"/>
    <property type="match status" value="1"/>
</dbReference>
<evidence type="ECO:0000256" key="2">
    <source>
        <dbReference type="ARBA" id="ARBA00012438"/>
    </source>
</evidence>
<dbReference type="InterPro" id="IPR036890">
    <property type="entry name" value="HATPase_C_sf"/>
</dbReference>
<feature type="domain" description="Response regulatory" evidence="8">
    <location>
        <begin position="731"/>
        <end position="841"/>
    </location>
</feature>
<dbReference type="Pfam" id="PF01590">
    <property type="entry name" value="GAF"/>
    <property type="match status" value="1"/>
</dbReference>
<feature type="modified residue" description="4-aspartylphosphate" evidence="6">
    <location>
        <position position="781"/>
    </location>
</feature>
<keyword evidence="5 9" id="KW-0418">Kinase</keyword>
<dbReference type="PANTHER" id="PTHR43065">
    <property type="entry name" value="SENSOR HISTIDINE KINASE"/>
    <property type="match status" value="1"/>
</dbReference>
<dbReference type="InterPro" id="IPR029016">
    <property type="entry name" value="GAF-like_dom_sf"/>
</dbReference>
<dbReference type="Gene3D" id="1.10.287.130">
    <property type="match status" value="1"/>
</dbReference>
<dbReference type="Gene3D" id="3.30.450.40">
    <property type="match status" value="1"/>
</dbReference>
<dbReference type="InterPro" id="IPR001789">
    <property type="entry name" value="Sig_transdc_resp-reg_receiver"/>
</dbReference>
<dbReference type="RefSeq" id="WP_184508567.1">
    <property type="nucleotide sequence ID" value="NZ_JACHBT010000030.1"/>
</dbReference>
<dbReference type="Pfam" id="PF08448">
    <property type="entry name" value="PAS_4"/>
    <property type="match status" value="2"/>
</dbReference>
<dbReference type="InterPro" id="IPR035965">
    <property type="entry name" value="PAS-like_dom_sf"/>
</dbReference>
<dbReference type="CDD" id="cd00082">
    <property type="entry name" value="HisKA"/>
    <property type="match status" value="1"/>
</dbReference>
<gene>
    <name evidence="9" type="ORF">F4693_003654</name>
</gene>
<dbReference type="EMBL" id="JACHBT010000030">
    <property type="protein sequence ID" value="MBB6506647.1"/>
    <property type="molecule type" value="Genomic_DNA"/>
</dbReference>